<dbReference type="InterPro" id="IPR021903">
    <property type="entry name" value="DUF3515"/>
</dbReference>
<dbReference type="PROSITE" id="PS51257">
    <property type="entry name" value="PROKAR_LIPOPROTEIN"/>
    <property type="match status" value="1"/>
</dbReference>
<comment type="caution">
    <text evidence="1">The sequence shown here is derived from an EMBL/GenBank/DDBJ whole genome shotgun (WGS) entry which is preliminary data.</text>
</comment>
<evidence type="ECO:0008006" key="3">
    <source>
        <dbReference type="Google" id="ProtNLM"/>
    </source>
</evidence>
<proteinExistence type="predicted"/>
<dbReference type="EMBL" id="BAAALF010000095">
    <property type="protein sequence ID" value="GAA1251416.1"/>
    <property type="molecule type" value="Genomic_DNA"/>
</dbReference>
<gene>
    <name evidence="1" type="ORF">GCM10009665_47630</name>
</gene>
<dbReference type="RefSeq" id="WP_344443972.1">
    <property type="nucleotide sequence ID" value="NZ_BAAALF010000095.1"/>
</dbReference>
<reference evidence="2" key="1">
    <citation type="journal article" date="2019" name="Int. J. Syst. Evol. Microbiol.">
        <title>The Global Catalogue of Microorganisms (GCM) 10K type strain sequencing project: providing services to taxonomists for standard genome sequencing and annotation.</title>
        <authorList>
            <consortium name="The Broad Institute Genomics Platform"/>
            <consortium name="The Broad Institute Genome Sequencing Center for Infectious Disease"/>
            <person name="Wu L."/>
            <person name="Ma J."/>
        </authorList>
    </citation>
    <scope>NUCLEOTIDE SEQUENCE [LARGE SCALE GENOMIC DNA]</scope>
    <source>
        <strain evidence="2">JCM 13004</strain>
    </source>
</reference>
<dbReference type="Proteomes" id="UP001500037">
    <property type="component" value="Unassembled WGS sequence"/>
</dbReference>
<organism evidence="1 2">
    <name type="scientific">Kitasatospora nipponensis</name>
    <dbReference type="NCBI Taxonomy" id="258049"/>
    <lineage>
        <taxon>Bacteria</taxon>
        <taxon>Bacillati</taxon>
        <taxon>Actinomycetota</taxon>
        <taxon>Actinomycetes</taxon>
        <taxon>Kitasatosporales</taxon>
        <taxon>Streptomycetaceae</taxon>
        <taxon>Kitasatospora</taxon>
    </lineage>
</organism>
<sequence length="186" mass="19661">MPRFQRPIRALQALPAPVRWLAPPLALLACTGALLVSAVDWQPPTTAPVPDARAVAPCLALAKALPAALLDHPRADPPNSPYVAVWRSAPRTVLRCGVPRPASLSVLANRAATGPNVNGVQWYLEHDDHGGYRFTTTLRALYVEVAVPAGAYRYAADPLAAISTAVIATVPDLSGQLNADPNQDQG</sequence>
<evidence type="ECO:0000313" key="1">
    <source>
        <dbReference type="EMBL" id="GAA1251416.1"/>
    </source>
</evidence>
<evidence type="ECO:0000313" key="2">
    <source>
        <dbReference type="Proteomes" id="UP001500037"/>
    </source>
</evidence>
<dbReference type="Pfam" id="PF12028">
    <property type="entry name" value="DUF3515"/>
    <property type="match status" value="1"/>
</dbReference>
<protein>
    <recommendedName>
        <fullName evidence="3">DUF3515 family protein</fullName>
    </recommendedName>
</protein>
<accession>A0ABP4H693</accession>
<name>A0ABP4H693_9ACTN</name>
<keyword evidence="2" id="KW-1185">Reference proteome</keyword>